<name>A0A2A5RJJ1_9LACT</name>
<dbReference type="InterPro" id="IPR052536">
    <property type="entry name" value="ABC-4_Integral_Memb_Prot"/>
</dbReference>
<feature type="transmembrane region" description="Helical" evidence="6">
    <location>
        <begin position="621"/>
        <end position="642"/>
    </location>
</feature>
<evidence type="ECO:0000259" key="7">
    <source>
        <dbReference type="Pfam" id="PF02687"/>
    </source>
</evidence>
<comment type="similarity">
    <text evidence="6">Belongs to the ABC-4 integral membrane protein family.</text>
</comment>
<feature type="transmembrane region" description="Helical" evidence="6">
    <location>
        <begin position="87"/>
        <end position="114"/>
    </location>
</feature>
<dbReference type="Pfam" id="PF02687">
    <property type="entry name" value="FtsX"/>
    <property type="match status" value="1"/>
</dbReference>
<evidence type="ECO:0000256" key="6">
    <source>
        <dbReference type="PIRNR" id="PIRNR018968"/>
    </source>
</evidence>
<sequence length="656" mass="74172">MKSFGPFLIACVTMFVMLFVAAAISLSPSVNKLPYGGDIVAQLMYFAIIILTIFGLMILVYSYRFLQLQRSREFGLYNILGFNKGNIAMVSLFELMISYIITVFVGSIIGIAFSKFSFLIFVRLIGGNYFNLEINFNAILMVSGIFLIFFLILMMIGTFIIWRSSSLDLLREESKGEKEPKGNFFFALIAVLLLGIGYYIAITVKNPISAFTNFFLAVLLVIFGTYFFYISFTVWFLKQKKKRNSYYQPHNFITTSSMLYRMKANAVGLGNITILLSMAIVTMVVTVGLYFGTAQMIRNVYPSEAQISYYNHFYTPKEETSESPVRISRQGLEQKVEKIASDAHVKVSNLKSILSATGLSAELNGSNKNQIKIRESSNYYSSDIYFLNFITVDSLNALGATQLPRLSKNEIALYTPEKNLKTAQVVNLEGTTYPVKGLVKDIPPIPNYVHTKQEVFLIFADEDSLDQAVEQYNTAIKKKDNSVSILSSTEVMFSIKPEDENKFKKGLGENSNFDLSFRSEQMKSQKAQIGGFVFIGFILGISFILGAALIIYYKQLSEGRQDKRSFKILQEVGFSKGEVQKTIKSQVRILFFLPIVVSIVHFGFAYIMISKILELFGITDVTIVAMVSIITILIVSLLYYLIYKITSRVYYKIVER</sequence>
<evidence type="ECO:0000313" key="8">
    <source>
        <dbReference type="EMBL" id="PCR99350.1"/>
    </source>
</evidence>
<evidence type="ECO:0000256" key="5">
    <source>
        <dbReference type="ARBA" id="ARBA00023136"/>
    </source>
</evidence>
<keyword evidence="2 6" id="KW-1003">Cell membrane</keyword>
<evidence type="ECO:0000256" key="3">
    <source>
        <dbReference type="ARBA" id="ARBA00022692"/>
    </source>
</evidence>
<feature type="transmembrane region" description="Helical" evidence="6">
    <location>
        <begin position="183"/>
        <end position="202"/>
    </location>
</feature>
<keyword evidence="4 6" id="KW-1133">Transmembrane helix</keyword>
<feature type="transmembrane region" description="Helical" evidence="6">
    <location>
        <begin position="529"/>
        <end position="553"/>
    </location>
</feature>
<feature type="transmembrane region" description="Helical" evidence="6">
    <location>
        <begin position="589"/>
        <end position="609"/>
    </location>
</feature>
<dbReference type="PANTHER" id="PTHR46795">
    <property type="entry name" value="ABC TRANSPORTER PERMEASE-RELATED-RELATED"/>
    <property type="match status" value="1"/>
</dbReference>
<evidence type="ECO:0000256" key="2">
    <source>
        <dbReference type="ARBA" id="ARBA00022475"/>
    </source>
</evidence>
<reference evidence="8 9" key="1">
    <citation type="submission" date="2014-12" db="EMBL/GenBank/DDBJ databases">
        <title>Draft genome sequences of 10 type strains of Lactococcus.</title>
        <authorList>
            <person name="Sun Z."/>
            <person name="Zhong Z."/>
            <person name="Liu W."/>
            <person name="Zhang W."/>
            <person name="Zhang H."/>
        </authorList>
    </citation>
    <scope>NUCLEOTIDE SEQUENCE [LARGE SCALE GENOMIC DNA]</scope>
    <source>
        <strain evidence="8 9">JCM 16395</strain>
    </source>
</reference>
<dbReference type="AlphaFoldDB" id="A0A2A5RJJ1"/>
<organism evidence="8 9">
    <name type="scientific">Lactococcus fujiensis JCM 16395</name>
    <dbReference type="NCBI Taxonomy" id="1291764"/>
    <lineage>
        <taxon>Bacteria</taxon>
        <taxon>Bacillati</taxon>
        <taxon>Bacillota</taxon>
        <taxon>Bacilli</taxon>
        <taxon>Lactobacillales</taxon>
        <taxon>Streptococcaceae</taxon>
        <taxon>Lactococcus</taxon>
    </lineage>
</organism>
<accession>A0A2A5RJJ1</accession>
<feature type="transmembrane region" description="Helical" evidence="6">
    <location>
        <begin position="134"/>
        <end position="162"/>
    </location>
</feature>
<keyword evidence="9" id="KW-1185">Reference proteome</keyword>
<comment type="caution">
    <text evidence="8">The sequence shown here is derived from an EMBL/GenBank/DDBJ whole genome shotgun (WGS) entry which is preliminary data.</text>
</comment>
<dbReference type="GO" id="GO:0055085">
    <property type="term" value="P:transmembrane transport"/>
    <property type="evidence" value="ECO:0007669"/>
    <property type="project" value="UniProtKB-UniRule"/>
</dbReference>
<keyword evidence="3 6" id="KW-0812">Transmembrane</keyword>
<feature type="transmembrane region" description="Helical" evidence="6">
    <location>
        <begin position="214"/>
        <end position="237"/>
    </location>
</feature>
<dbReference type="STRING" id="1291764.GCA_001311235_01449"/>
<evidence type="ECO:0000313" key="9">
    <source>
        <dbReference type="Proteomes" id="UP000218181"/>
    </source>
</evidence>
<dbReference type="GO" id="GO:0005886">
    <property type="term" value="C:plasma membrane"/>
    <property type="evidence" value="ECO:0007669"/>
    <property type="project" value="UniProtKB-SubCell"/>
</dbReference>
<dbReference type="InterPro" id="IPR003838">
    <property type="entry name" value="ABC3_permease_C"/>
</dbReference>
<keyword evidence="5 6" id="KW-0472">Membrane</keyword>
<dbReference type="EMBL" id="JXJU01000009">
    <property type="protein sequence ID" value="PCR99350.1"/>
    <property type="molecule type" value="Genomic_DNA"/>
</dbReference>
<dbReference type="PIRSF" id="PIRSF018968">
    <property type="entry name" value="ABC_permease_BceB"/>
    <property type="match status" value="1"/>
</dbReference>
<dbReference type="PANTHER" id="PTHR46795:SF3">
    <property type="entry name" value="ABC TRANSPORTER PERMEASE"/>
    <property type="match status" value="1"/>
</dbReference>
<comment type="subcellular location">
    <subcellularLocation>
        <location evidence="1 6">Cell membrane</location>
        <topology evidence="1 6">Multi-pass membrane protein</topology>
    </subcellularLocation>
</comment>
<protein>
    <submittedName>
        <fullName evidence="8">ABC transporter permease/substrate-binding protein</fullName>
    </submittedName>
</protein>
<dbReference type="InterPro" id="IPR027022">
    <property type="entry name" value="ABC_permease_BceB-typ"/>
</dbReference>
<evidence type="ECO:0000256" key="1">
    <source>
        <dbReference type="ARBA" id="ARBA00004651"/>
    </source>
</evidence>
<evidence type="ECO:0000256" key="4">
    <source>
        <dbReference type="ARBA" id="ARBA00022989"/>
    </source>
</evidence>
<feature type="domain" description="ABC3 transporter permease C-terminal" evidence="7">
    <location>
        <begin position="46"/>
        <end position="166"/>
    </location>
</feature>
<dbReference type="Proteomes" id="UP000218181">
    <property type="component" value="Unassembled WGS sequence"/>
</dbReference>
<keyword evidence="6" id="KW-0813">Transport</keyword>
<feature type="transmembrane region" description="Helical" evidence="6">
    <location>
        <begin position="39"/>
        <end position="66"/>
    </location>
</feature>
<feature type="transmembrane region" description="Helical" evidence="6">
    <location>
        <begin position="266"/>
        <end position="291"/>
    </location>
</feature>
<feature type="transmembrane region" description="Helical" evidence="6">
    <location>
        <begin position="7"/>
        <end position="27"/>
    </location>
</feature>
<proteinExistence type="inferred from homology"/>
<gene>
    <name evidence="8" type="ORF">RT41_GL001991</name>
</gene>